<protein>
    <submittedName>
        <fullName evidence="3">Uncharacterized protein</fullName>
    </submittedName>
</protein>
<feature type="compositionally biased region" description="Basic and acidic residues" evidence="1">
    <location>
        <begin position="302"/>
        <end position="312"/>
    </location>
</feature>
<feature type="transmembrane region" description="Helical" evidence="2">
    <location>
        <begin position="41"/>
        <end position="62"/>
    </location>
</feature>
<evidence type="ECO:0000256" key="2">
    <source>
        <dbReference type="SAM" id="Phobius"/>
    </source>
</evidence>
<feature type="compositionally biased region" description="Pro residues" evidence="1">
    <location>
        <begin position="323"/>
        <end position="332"/>
    </location>
</feature>
<dbReference type="AlphaFoldDB" id="A0A286H1B6"/>
<accession>A0A286H1B6</accession>
<feature type="region of interest" description="Disordered" evidence="1">
    <location>
        <begin position="302"/>
        <end position="332"/>
    </location>
</feature>
<gene>
    <name evidence="3" type="ORF">SAMN05421508_11911</name>
</gene>
<evidence type="ECO:0000313" key="4">
    <source>
        <dbReference type="Proteomes" id="UP000219621"/>
    </source>
</evidence>
<sequence length="332" mass="37218">MTHRGVCSAKRQKSDMGDCVRPTYFYLRKSWKEMNKEKHTWIAITLGSILLSPLLFIGGIILGSNTDVSHALSSDSMSSWVSAAATLAIAILTFILAKETWNLRISQMQQVEQIRKDSIRPSVELYFLPSPVAFQFINVHVENNGRGVARSIKFTFRPEGKESFTPAELDVISHLENINMLKSGLSSLGSGKSRSSFVFSFLDLSKVHKDKMFEVHFSVSLSFEDADGIAYISESIIDFSEYIGVTEIGGGDPTYQLFQETKKIREILQRVQGNMSSGRFNVNLFTSEDRDKEREAIRKEIEEARKSEESRRAVPPGGAGQPEPVPNEPPRT</sequence>
<keyword evidence="4" id="KW-1185">Reference proteome</keyword>
<keyword evidence="2" id="KW-0812">Transmembrane</keyword>
<keyword evidence="2" id="KW-0472">Membrane</keyword>
<proteinExistence type="predicted"/>
<name>A0A286H1B6_9PROT</name>
<reference evidence="3 4" key="1">
    <citation type="submission" date="2017-09" db="EMBL/GenBank/DDBJ databases">
        <authorList>
            <person name="Ehlers B."/>
            <person name="Leendertz F.H."/>
        </authorList>
    </citation>
    <scope>NUCLEOTIDE SEQUENCE [LARGE SCALE GENOMIC DNA]</scope>
    <source>
        <strain evidence="3 4">USBA 140</strain>
    </source>
</reference>
<organism evidence="3 4">
    <name type="scientific">Caenispirillum bisanense</name>
    <dbReference type="NCBI Taxonomy" id="414052"/>
    <lineage>
        <taxon>Bacteria</taxon>
        <taxon>Pseudomonadati</taxon>
        <taxon>Pseudomonadota</taxon>
        <taxon>Alphaproteobacteria</taxon>
        <taxon>Rhodospirillales</taxon>
        <taxon>Novispirillaceae</taxon>
        <taxon>Caenispirillum</taxon>
    </lineage>
</organism>
<evidence type="ECO:0000256" key="1">
    <source>
        <dbReference type="SAM" id="MobiDB-lite"/>
    </source>
</evidence>
<dbReference type="Proteomes" id="UP000219621">
    <property type="component" value="Unassembled WGS sequence"/>
</dbReference>
<dbReference type="EMBL" id="OCNJ01000019">
    <property type="protein sequence ID" value="SOE01512.1"/>
    <property type="molecule type" value="Genomic_DNA"/>
</dbReference>
<keyword evidence="2" id="KW-1133">Transmembrane helix</keyword>
<evidence type="ECO:0000313" key="3">
    <source>
        <dbReference type="EMBL" id="SOE01512.1"/>
    </source>
</evidence>
<feature type="transmembrane region" description="Helical" evidence="2">
    <location>
        <begin position="77"/>
        <end position="97"/>
    </location>
</feature>